<keyword evidence="2" id="KW-0812">Transmembrane</keyword>
<dbReference type="GO" id="GO:0016020">
    <property type="term" value="C:membrane"/>
    <property type="evidence" value="ECO:0007669"/>
    <property type="project" value="GOC"/>
</dbReference>
<keyword evidence="2" id="KW-0472">Membrane</keyword>
<sequence>MTNMATTRSAAKRATEEAERERRGDISQDEKEESVQESEEPVKQSEDAEKPKVLPVKPRTFLRELLSESILGFIFWSVFHGLAPMVWFYPMNELQITGYEALGLIWLLPVVCTVGAIRNAVETRWGLFVLRLVCVLSIGSFQASTTLQRLVFLTVGNGAATLLLCGMLWNRSLHQRSSSFWGLMIGFFALLVSRVWYVSLNPTWSDARANSIIITLGVIATIDRFLSVEYPEPQAEPDPAMASSWRRTAMGFGSLLFLTHWLFGEVSVICRWTVKGVPYPGPSPFPGGAAVFVELLTGMLMSSKKDLPTNFLWSWFIGLHCFLGLYYLNAYLGFFCGLMLSMYVMSIWPEMVDRLTSCPPAKTLTAAMAIYLFAMLFSVWTTAYNFVPGGVYTREQTGLLGAFLMFNIVRALLQGKARDHQNPLSKHIAFPNLDGTGTYQIFADAKIYFVLLLVIGGGGFFSRFHPEKYQAPAKANPREFTGMVWTAHFMYDNRGWPSYERSAKMIEDSGADVIALIEADASKPYLGLNDISMWFGERLGMYDDFGPSTKSHTWGSLFLSKFPIVYSDHLLLPSPKGELAPGLHMTVNISGSLVDFVTAHMGNTEDDVDRRLQAEVLSNITRRSKNPTVFMGYVTSEPGSRDYTKFTTFGKLLDIDPTDKDRFCEYIFYKGLIRKAYARISKSDLSDTEVQLAKFVIPDTKTYRDNDAVTTNKEDVHESEWLPKVFGSHYVGDWHQDSHHYHMDTPKYFYHSKDHEEATKPPEKPKRGDS</sequence>
<dbReference type="Proteomes" id="UP000694845">
    <property type="component" value="Unplaced"/>
</dbReference>
<feature type="transmembrane region" description="Helical" evidence="2">
    <location>
        <begin position="313"/>
        <end position="344"/>
    </location>
</feature>
<evidence type="ECO:0000256" key="1">
    <source>
        <dbReference type="SAM" id="MobiDB-lite"/>
    </source>
</evidence>
<reference evidence="7" key="1">
    <citation type="submission" date="2025-08" db="UniProtKB">
        <authorList>
            <consortium name="RefSeq"/>
        </authorList>
    </citation>
    <scope>IDENTIFICATION</scope>
</reference>
<dbReference type="InterPro" id="IPR053912">
    <property type="entry name" value="PGAP2IP_TM_1nd"/>
</dbReference>
<feature type="transmembrane region" description="Helical" evidence="2">
    <location>
        <begin position="69"/>
        <end position="89"/>
    </location>
</feature>
<dbReference type="OrthoDB" id="68581at2759"/>
<feature type="transmembrane region" description="Helical" evidence="2">
    <location>
        <begin position="247"/>
        <end position="263"/>
    </location>
</feature>
<dbReference type="PANTHER" id="PTHR14859">
    <property type="entry name" value="CALCOFLUOR WHITE HYPERSENSITIVE PROTEIN PRECURSOR"/>
    <property type="match status" value="1"/>
</dbReference>
<dbReference type="OMA" id="CVWYFPL"/>
<feature type="transmembrane region" description="Helical" evidence="2">
    <location>
        <begin position="180"/>
        <end position="197"/>
    </location>
</feature>
<feature type="transmembrane region" description="Helical" evidence="2">
    <location>
        <begin position="128"/>
        <end position="144"/>
    </location>
</feature>
<feature type="domain" description="PGAP2IP first transmembrane" evidence="4">
    <location>
        <begin position="73"/>
        <end position="220"/>
    </location>
</feature>
<gene>
    <name evidence="7" type="primary">LOC110977015</name>
</gene>
<dbReference type="Pfam" id="PF23226">
    <property type="entry name" value="Exo_endo_phos_PGAP2IP"/>
    <property type="match status" value="1"/>
</dbReference>
<evidence type="ECO:0000313" key="6">
    <source>
        <dbReference type="Proteomes" id="UP000694845"/>
    </source>
</evidence>
<dbReference type="Gene3D" id="3.60.10.10">
    <property type="entry name" value="Endonuclease/exonuclease/phosphatase"/>
    <property type="match status" value="1"/>
</dbReference>
<dbReference type="GeneID" id="110977015"/>
<feature type="domain" description="PGAP2IP second transmembrane" evidence="3">
    <location>
        <begin position="243"/>
        <end position="419"/>
    </location>
</feature>
<dbReference type="InterPro" id="IPR036691">
    <property type="entry name" value="Endo/exonu/phosph_ase_sf"/>
</dbReference>
<dbReference type="Pfam" id="PF23022">
    <property type="entry name" value="6TM_1st_PGAP2IP"/>
    <property type="match status" value="1"/>
</dbReference>
<dbReference type="CTD" id="80157"/>
<feature type="transmembrane region" description="Helical" evidence="2">
    <location>
        <begin position="283"/>
        <end position="301"/>
    </location>
</feature>
<feature type="region of interest" description="Disordered" evidence="1">
    <location>
        <begin position="1"/>
        <end position="50"/>
    </location>
</feature>
<dbReference type="InterPro" id="IPR053911">
    <property type="entry name" value="PGAP2IP_TM_2nd"/>
</dbReference>
<feature type="compositionally biased region" description="Basic and acidic residues" evidence="1">
    <location>
        <begin position="13"/>
        <end position="29"/>
    </location>
</feature>
<keyword evidence="2" id="KW-1133">Transmembrane helix</keyword>
<feature type="transmembrane region" description="Helical" evidence="2">
    <location>
        <begin position="150"/>
        <end position="168"/>
    </location>
</feature>
<keyword evidence="6" id="KW-1185">Reference proteome</keyword>
<feature type="compositionally biased region" description="Acidic residues" evidence="1">
    <location>
        <begin position="30"/>
        <end position="39"/>
    </location>
</feature>
<dbReference type="SUPFAM" id="SSF56219">
    <property type="entry name" value="DNase I-like"/>
    <property type="match status" value="1"/>
</dbReference>
<evidence type="ECO:0000259" key="4">
    <source>
        <dbReference type="Pfam" id="PF23022"/>
    </source>
</evidence>
<dbReference type="KEGG" id="aplc:110977015"/>
<feature type="transmembrane region" description="Helical" evidence="2">
    <location>
        <begin position="364"/>
        <end position="387"/>
    </location>
</feature>
<evidence type="ECO:0000256" key="2">
    <source>
        <dbReference type="SAM" id="Phobius"/>
    </source>
</evidence>
<organism evidence="6 7">
    <name type="scientific">Acanthaster planci</name>
    <name type="common">Crown-of-thorns starfish</name>
    <dbReference type="NCBI Taxonomy" id="133434"/>
    <lineage>
        <taxon>Eukaryota</taxon>
        <taxon>Metazoa</taxon>
        <taxon>Echinodermata</taxon>
        <taxon>Eleutherozoa</taxon>
        <taxon>Asterozoa</taxon>
        <taxon>Asteroidea</taxon>
        <taxon>Valvatacea</taxon>
        <taxon>Valvatida</taxon>
        <taxon>Acanthasteridae</taxon>
        <taxon>Acanthaster</taxon>
    </lineage>
</organism>
<feature type="compositionally biased region" description="Basic and acidic residues" evidence="1">
    <location>
        <begin position="40"/>
        <end position="50"/>
    </location>
</feature>
<accession>A0A8B7XZY1</accession>
<name>A0A8B7XZY1_ACAPL</name>
<dbReference type="PANTHER" id="PTHR14859:SF1">
    <property type="entry name" value="PGAP2-INTERACTING PROTEIN"/>
    <property type="match status" value="1"/>
</dbReference>
<dbReference type="GO" id="GO:0005783">
    <property type="term" value="C:endoplasmic reticulum"/>
    <property type="evidence" value="ECO:0007669"/>
    <property type="project" value="TreeGrafter"/>
</dbReference>
<dbReference type="RefSeq" id="XP_022086464.1">
    <property type="nucleotide sequence ID" value="XM_022230772.1"/>
</dbReference>
<feature type="domain" description="PGAP2IP C-terminal nuclease-like" evidence="5">
    <location>
        <begin position="478"/>
        <end position="707"/>
    </location>
</feature>
<feature type="transmembrane region" description="Helical" evidence="2">
    <location>
        <begin position="101"/>
        <end position="121"/>
    </location>
</feature>
<protein>
    <submittedName>
        <fullName evidence="7">PGAP2-interacting protein-like</fullName>
    </submittedName>
</protein>
<feature type="transmembrane region" description="Helical" evidence="2">
    <location>
        <begin position="437"/>
        <end position="461"/>
    </location>
</feature>
<dbReference type="InterPro" id="IPR051916">
    <property type="entry name" value="GPI-anchor_lipid_remodeler"/>
</dbReference>
<dbReference type="AlphaFoldDB" id="A0A8B7XZY1"/>
<evidence type="ECO:0000259" key="5">
    <source>
        <dbReference type="Pfam" id="PF23226"/>
    </source>
</evidence>
<dbReference type="Pfam" id="PF23021">
    <property type="entry name" value="6TM_2nd_PGAP2IP"/>
    <property type="match status" value="1"/>
</dbReference>
<dbReference type="InterPro" id="IPR057315">
    <property type="entry name" value="Exo_endo_phos_PGAP2IP_C"/>
</dbReference>
<dbReference type="GO" id="GO:0006506">
    <property type="term" value="P:GPI anchor biosynthetic process"/>
    <property type="evidence" value="ECO:0007669"/>
    <property type="project" value="TreeGrafter"/>
</dbReference>
<evidence type="ECO:0000313" key="7">
    <source>
        <dbReference type="RefSeq" id="XP_022086464.1"/>
    </source>
</evidence>
<evidence type="ECO:0000259" key="3">
    <source>
        <dbReference type="Pfam" id="PF23021"/>
    </source>
</evidence>
<proteinExistence type="predicted"/>